<dbReference type="Proteomes" id="UP000054226">
    <property type="component" value="Unassembled WGS sequence"/>
</dbReference>
<reference evidence="1 2" key="1">
    <citation type="journal article" date="2013" name="Genome Announc.">
        <title>Draft Genome Sequence of Amycolatopsis decaplanina Strain DSM 44594T.</title>
        <authorList>
            <person name="Kaur N."/>
            <person name="Kumar S."/>
            <person name="Bala M."/>
            <person name="Raghava G.P."/>
            <person name="Mayilraj S."/>
        </authorList>
    </citation>
    <scope>NUCLEOTIDE SEQUENCE [LARGE SCALE GENOMIC DNA]</scope>
    <source>
        <strain evidence="1 2">DSM 44594</strain>
    </source>
</reference>
<protein>
    <submittedName>
        <fullName evidence="1">Uncharacterized protein</fullName>
    </submittedName>
</protein>
<comment type="caution">
    <text evidence="1">The sequence shown here is derived from an EMBL/GenBank/DDBJ whole genome shotgun (WGS) entry which is preliminary data.</text>
</comment>
<dbReference type="EMBL" id="AOHO01000055">
    <property type="protein sequence ID" value="EME58583.1"/>
    <property type="molecule type" value="Genomic_DNA"/>
</dbReference>
<dbReference type="RefSeq" id="WP_007031539.1">
    <property type="nucleotide sequence ID" value="NZ_AOHO01000055.1"/>
</dbReference>
<gene>
    <name evidence="1" type="ORF">H074_18428</name>
</gene>
<organism evidence="1 2">
    <name type="scientific">Amycolatopsis decaplanina DSM 44594</name>
    <dbReference type="NCBI Taxonomy" id="1284240"/>
    <lineage>
        <taxon>Bacteria</taxon>
        <taxon>Bacillati</taxon>
        <taxon>Actinomycetota</taxon>
        <taxon>Actinomycetes</taxon>
        <taxon>Pseudonocardiales</taxon>
        <taxon>Pseudonocardiaceae</taxon>
        <taxon>Amycolatopsis</taxon>
    </lineage>
</organism>
<proteinExistence type="predicted"/>
<dbReference type="AlphaFoldDB" id="M2ZCG9"/>
<evidence type="ECO:0000313" key="2">
    <source>
        <dbReference type="Proteomes" id="UP000054226"/>
    </source>
</evidence>
<accession>M2ZCG9</accession>
<evidence type="ECO:0000313" key="1">
    <source>
        <dbReference type="EMBL" id="EME58583.1"/>
    </source>
</evidence>
<dbReference type="PATRIC" id="fig|1284240.4.peg.3744"/>
<sequence length="124" mass="13677">MSSAYPSPADRRKRAEQDIAELGAHRDSRLLLRVRCSANHHVAAVYDTPHGPVLVVLTGPHAHGSRDFVDVPHGAHDRGREYVDSLVGNGGDLVPAWCECGTRRISRSVLRQTIARHKKSMILN</sequence>
<dbReference type="OrthoDB" id="3632377at2"/>
<name>M2ZCG9_9PSEU</name>
<keyword evidence="2" id="KW-1185">Reference proteome</keyword>